<comment type="caution">
    <text evidence="1">The sequence shown here is derived from an EMBL/GenBank/DDBJ whole genome shotgun (WGS) entry which is preliminary data.</text>
</comment>
<protein>
    <submittedName>
        <fullName evidence="1">Uncharacterized protein</fullName>
    </submittedName>
</protein>
<gene>
    <name evidence="1" type="ORF">A3F03_01635</name>
</gene>
<proteinExistence type="predicted"/>
<evidence type="ECO:0000313" key="1">
    <source>
        <dbReference type="EMBL" id="OGK37770.1"/>
    </source>
</evidence>
<organism evidence="1 2">
    <name type="scientific">Candidatus Roizmanbacteria bacterium RIFCSPHIGHO2_12_FULL_41_11</name>
    <dbReference type="NCBI Taxonomy" id="1802052"/>
    <lineage>
        <taxon>Bacteria</taxon>
        <taxon>Candidatus Roizmaniibacteriota</taxon>
    </lineage>
</organism>
<dbReference type="EMBL" id="MGAC01000032">
    <property type="protein sequence ID" value="OGK37770.1"/>
    <property type="molecule type" value="Genomic_DNA"/>
</dbReference>
<name>A0A1F7I319_9BACT</name>
<accession>A0A1F7I319</accession>
<evidence type="ECO:0000313" key="2">
    <source>
        <dbReference type="Proteomes" id="UP000176803"/>
    </source>
</evidence>
<dbReference type="Proteomes" id="UP000176803">
    <property type="component" value="Unassembled WGS sequence"/>
</dbReference>
<dbReference type="AlphaFoldDB" id="A0A1F7I319"/>
<reference evidence="1 2" key="1">
    <citation type="journal article" date="2016" name="Nat. Commun.">
        <title>Thousands of microbial genomes shed light on interconnected biogeochemical processes in an aquifer system.</title>
        <authorList>
            <person name="Anantharaman K."/>
            <person name="Brown C.T."/>
            <person name="Hug L.A."/>
            <person name="Sharon I."/>
            <person name="Castelle C.J."/>
            <person name="Probst A.J."/>
            <person name="Thomas B.C."/>
            <person name="Singh A."/>
            <person name="Wilkins M.J."/>
            <person name="Karaoz U."/>
            <person name="Brodie E.L."/>
            <person name="Williams K.H."/>
            <person name="Hubbard S.S."/>
            <person name="Banfield J.F."/>
        </authorList>
    </citation>
    <scope>NUCLEOTIDE SEQUENCE [LARGE SCALE GENOMIC DNA]</scope>
</reference>
<sequence>MGENEVPAQDGGTAFWAGLTLFDRHIINVDENNDGKLEEVDDSRYAELTHMAWMRPGDPAHFPQIASLTNERYPYPGRGEFRTLQSAPPGSKHQFKIVYQAAEQQYLYYVDDMKKPVHHVPAHMLEDPNIFILCVAVRWNNEVVTKARAHCEFGPITVTGVRIP</sequence>